<protein>
    <submittedName>
        <fullName evidence="2">Peptidase M16</fullName>
    </submittedName>
</protein>
<dbReference type="Proteomes" id="UP000612585">
    <property type="component" value="Unassembled WGS sequence"/>
</dbReference>
<reference evidence="2" key="1">
    <citation type="submission" date="2021-01" db="EMBL/GenBank/DDBJ databases">
        <title>Whole genome shotgun sequence of Virgisporangium aurantiacum NBRC 16421.</title>
        <authorList>
            <person name="Komaki H."/>
            <person name="Tamura T."/>
        </authorList>
    </citation>
    <scope>NUCLEOTIDE SEQUENCE</scope>
    <source>
        <strain evidence="2">NBRC 16421</strain>
    </source>
</reference>
<dbReference type="Gene3D" id="3.30.830.10">
    <property type="entry name" value="Metalloenzyme, LuxS/M16 peptidase-like"/>
    <property type="match status" value="2"/>
</dbReference>
<dbReference type="AlphaFoldDB" id="A0A8J4E214"/>
<dbReference type="Pfam" id="PF05193">
    <property type="entry name" value="Peptidase_M16_C"/>
    <property type="match status" value="1"/>
</dbReference>
<dbReference type="EMBL" id="BOPG01000037">
    <property type="protein sequence ID" value="GIJ58496.1"/>
    <property type="molecule type" value="Genomic_DNA"/>
</dbReference>
<dbReference type="SUPFAM" id="SSF63411">
    <property type="entry name" value="LuxS/MPP-like metallohydrolase"/>
    <property type="match status" value="2"/>
</dbReference>
<organism evidence="2 3">
    <name type="scientific">Virgisporangium aurantiacum</name>
    <dbReference type="NCBI Taxonomy" id="175570"/>
    <lineage>
        <taxon>Bacteria</taxon>
        <taxon>Bacillati</taxon>
        <taxon>Actinomycetota</taxon>
        <taxon>Actinomycetes</taxon>
        <taxon>Micromonosporales</taxon>
        <taxon>Micromonosporaceae</taxon>
        <taxon>Virgisporangium</taxon>
    </lineage>
</organism>
<gene>
    <name evidence="2" type="ORF">Vau01_060120</name>
</gene>
<dbReference type="RefSeq" id="WP_203999379.1">
    <property type="nucleotide sequence ID" value="NZ_BOPG01000037.1"/>
</dbReference>
<dbReference type="GO" id="GO:0046872">
    <property type="term" value="F:metal ion binding"/>
    <property type="evidence" value="ECO:0007669"/>
    <property type="project" value="InterPro"/>
</dbReference>
<proteinExistence type="predicted"/>
<keyword evidence="3" id="KW-1185">Reference proteome</keyword>
<feature type="domain" description="Peptidase M16 C-terminal" evidence="1">
    <location>
        <begin position="162"/>
        <end position="335"/>
    </location>
</feature>
<dbReference type="InterPro" id="IPR007863">
    <property type="entry name" value="Peptidase_M16_C"/>
</dbReference>
<evidence type="ECO:0000313" key="2">
    <source>
        <dbReference type="EMBL" id="GIJ58496.1"/>
    </source>
</evidence>
<name>A0A8J4E214_9ACTN</name>
<sequence>MIVDRTLANGLRVLALRPGTGPLVEVRLHVPAPAVTRRQIAAQALLAACLTARHTTGRTGSASAAGAAAEFRAWSDYRRVGMSGSCAVGGPEAVLRLVADAVTGLSATETDYATERGQLVTRLRLGLAHPDAPVRLALWRQLFGDHPIGLQLPDVDEVLALDADDVARHGAAALRPDGATLVIVGPTDPDRSVRLAGDLLGGWPPGPPRPAVPALSGIPEGDVRPFARPGAGRAQIRLRAAALPQDDLRYPALMVASNVFGSGTSSRLVRELREDKGYVYGVACFFDPVPGSTLVALEADTATGTALPAVGALAAELRRLFDSPPTVAEVDAARRRAVGAAVTSLASRAALASSLAELAAAGIDPPWLFGFADRLREVTHDAVLDATAHFAPHRFSGLVAGDLPADTHLEMA</sequence>
<comment type="caution">
    <text evidence="2">The sequence shown here is derived from an EMBL/GenBank/DDBJ whole genome shotgun (WGS) entry which is preliminary data.</text>
</comment>
<accession>A0A8J4E214</accession>
<dbReference type="InterPro" id="IPR011249">
    <property type="entry name" value="Metalloenz_LuxS/M16"/>
</dbReference>
<evidence type="ECO:0000313" key="3">
    <source>
        <dbReference type="Proteomes" id="UP000612585"/>
    </source>
</evidence>
<evidence type="ECO:0000259" key="1">
    <source>
        <dbReference type="Pfam" id="PF05193"/>
    </source>
</evidence>